<feature type="non-terminal residue" evidence="3">
    <location>
        <position position="1"/>
    </location>
</feature>
<organism evidence="3">
    <name type="scientific">marine sediment metagenome</name>
    <dbReference type="NCBI Taxonomy" id="412755"/>
    <lineage>
        <taxon>unclassified sequences</taxon>
        <taxon>metagenomes</taxon>
        <taxon>ecological metagenomes</taxon>
    </lineage>
</organism>
<evidence type="ECO:0000313" key="3">
    <source>
        <dbReference type="EMBL" id="KKM17215.1"/>
    </source>
</evidence>
<name>A0A0F9KPD8_9ZZZZ</name>
<dbReference type="GO" id="GO:0003824">
    <property type="term" value="F:catalytic activity"/>
    <property type="evidence" value="ECO:0007669"/>
    <property type="project" value="InterPro"/>
</dbReference>
<proteinExistence type="predicted"/>
<accession>A0A0F9KPD8</accession>
<dbReference type="SUPFAM" id="SSF55103">
    <property type="entry name" value="FAD-linked oxidases, C-terminal domain"/>
    <property type="match status" value="1"/>
</dbReference>
<gene>
    <name evidence="3" type="ORF">LCGC14_1678040</name>
</gene>
<evidence type="ECO:0000256" key="1">
    <source>
        <dbReference type="ARBA" id="ARBA00022630"/>
    </source>
</evidence>
<keyword evidence="1" id="KW-0285">Flavoprotein</keyword>
<comment type="caution">
    <text evidence="3">The sequence shown here is derived from an EMBL/GenBank/DDBJ whole genome shotgun (WGS) entry which is preliminary data.</text>
</comment>
<sequence>PSDGPDVVSRLGDARWMMDWGGGLIWVETAAGTDLRTALSGIAGHATLIRAAPATHAALGTFHPEPAPLAAITQGLRDRFDPRGVFNTGLMAPAAQPATV</sequence>
<reference evidence="3" key="1">
    <citation type="journal article" date="2015" name="Nature">
        <title>Complex archaea that bridge the gap between prokaryotes and eukaryotes.</title>
        <authorList>
            <person name="Spang A."/>
            <person name="Saw J.H."/>
            <person name="Jorgensen S.L."/>
            <person name="Zaremba-Niedzwiedzka K."/>
            <person name="Martijn J."/>
            <person name="Lind A.E."/>
            <person name="van Eijk R."/>
            <person name="Schleper C."/>
            <person name="Guy L."/>
            <person name="Ettema T.J."/>
        </authorList>
    </citation>
    <scope>NUCLEOTIDE SEQUENCE</scope>
</reference>
<dbReference type="AlphaFoldDB" id="A0A0F9KPD8"/>
<evidence type="ECO:0000256" key="2">
    <source>
        <dbReference type="ARBA" id="ARBA00022827"/>
    </source>
</evidence>
<dbReference type="EMBL" id="LAZR01014504">
    <property type="protein sequence ID" value="KKM17215.1"/>
    <property type="molecule type" value="Genomic_DNA"/>
</dbReference>
<dbReference type="InterPro" id="IPR016164">
    <property type="entry name" value="FAD-linked_Oxase-like_C"/>
</dbReference>
<protein>
    <submittedName>
        <fullName evidence="3">Uncharacterized protein</fullName>
    </submittedName>
</protein>
<dbReference type="GO" id="GO:0050660">
    <property type="term" value="F:flavin adenine dinucleotide binding"/>
    <property type="evidence" value="ECO:0007669"/>
    <property type="project" value="InterPro"/>
</dbReference>
<keyword evidence="2" id="KW-0274">FAD</keyword>